<dbReference type="EMBL" id="GGEC01005078">
    <property type="protein sequence ID" value="MBW85561.1"/>
    <property type="molecule type" value="Transcribed_RNA"/>
</dbReference>
<proteinExistence type="predicted"/>
<reference evidence="1" key="1">
    <citation type="submission" date="2018-02" db="EMBL/GenBank/DDBJ databases">
        <title>Rhizophora mucronata_Transcriptome.</title>
        <authorList>
            <person name="Meera S.P."/>
            <person name="Sreeshan A."/>
            <person name="Augustine A."/>
        </authorList>
    </citation>
    <scope>NUCLEOTIDE SEQUENCE</scope>
    <source>
        <tissue evidence="1">Leaf</tissue>
    </source>
</reference>
<organism evidence="1">
    <name type="scientific">Rhizophora mucronata</name>
    <name type="common">Asiatic mangrove</name>
    <dbReference type="NCBI Taxonomy" id="61149"/>
    <lineage>
        <taxon>Eukaryota</taxon>
        <taxon>Viridiplantae</taxon>
        <taxon>Streptophyta</taxon>
        <taxon>Embryophyta</taxon>
        <taxon>Tracheophyta</taxon>
        <taxon>Spermatophyta</taxon>
        <taxon>Magnoliopsida</taxon>
        <taxon>eudicotyledons</taxon>
        <taxon>Gunneridae</taxon>
        <taxon>Pentapetalae</taxon>
        <taxon>rosids</taxon>
        <taxon>fabids</taxon>
        <taxon>Malpighiales</taxon>
        <taxon>Rhizophoraceae</taxon>
        <taxon>Rhizophora</taxon>
    </lineage>
</organism>
<dbReference type="AlphaFoldDB" id="A0A2P2IWF9"/>
<name>A0A2P2IWF9_RHIMU</name>
<evidence type="ECO:0000313" key="1">
    <source>
        <dbReference type="EMBL" id="MBW85561.1"/>
    </source>
</evidence>
<sequence length="94" mass="10598">MNSHASISISMSKHWLSAHITSAGRTPLDIKDPRSFDTIQQLESTLFRINVKERNATQPTRLTLITLFQRVSCSRKNVVIRLVGAELHRVCVAV</sequence>
<accession>A0A2P2IWF9</accession>
<protein>
    <submittedName>
        <fullName evidence="1">Uncharacterized protein MANES_06G106600</fullName>
    </submittedName>
</protein>